<dbReference type="InterPro" id="IPR008334">
    <property type="entry name" value="5'-Nucleotdase_C"/>
</dbReference>
<evidence type="ECO:0000313" key="6">
    <source>
        <dbReference type="Proteomes" id="UP001596445"/>
    </source>
</evidence>
<dbReference type="EMBL" id="JBHSZI010000001">
    <property type="protein sequence ID" value="MFC7058695.1"/>
    <property type="molecule type" value="Genomic_DNA"/>
</dbReference>
<dbReference type="Gene3D" id="3.60.21.10">
    <property type="match status" value="1"/>
</dbReference>
<comment type="caution">
    <text evidence="5">The sequence shown here is derived from an EMBL/GenBank/DDBJ whole genome shotgun (WGS) entry which is preliminary data.</text>
</comment>
<organism evidence="5 6">
    <name type="scientific">Halovenus salina</name>
    <dbReference type="NCBI Taxonomy" id="1510225"/>
    <lineage>
        <taxon>Archaea</taxon>
        <taxon>Methanobacteriati</taxon>
        <taxon>Methanobacteriota</taxon>
        <taxon>Stenosarchaea group</taxon>
        <taxon>Halobacteria</taxon>
        <taxon>Halobacteriales</taxon>
        <taxon>Haloarculaceae</taxon>
        <taxon>Halovenus</taxon>
    </lineage>
</organism>
<feature type="domain" description="5'-Nucleotidase C-terminal" evidence="4">
    <location>
        <begin position="271"/>
        <end position="337"/>
    </location>
</feature>
<dbReference type="InterPro" id="IPR004843">
    <property type="entry name" value="Calcineurin-like_PHP"/>
</dbReference>
<evidence type="ECO:0000256" key="2">
    <source>
        <dbReference type="SAM" id="MobiDB-lite"/>
    </source>
</evidence>
<accession>A0ABD5W542</accession>
<sequence>MPVQVLQYSDIENATDDPERIGRLTRAIQKRRDEDTLVCGTGDTTAPGLLSMETDAEHIGPLFEAIQPDFSVPGNHDFDNGVDAFRDVVADSPQRWLVANLHEDNRPFAHDLGVRETATVRVGTERIGLAGVTDPVTLGDYVTRELTVGDPVAAAEAALSDLPVDCDHVVVLSHAGGRDDELANLDGVDLVLGGHEHDRRAGSVAGTPVAHPGERGERLTEATLGDEVTVTLHDVADYPVAEEIAATYRELFAELGLDETVTRVEDSIGRERADRYPETPIGNFVVDAVRWAAGADVAVVHPLMLRSGPPLSGAVSVGDVRSTAPFDNDIHSTQRRGTSGAVRESRIPRLSRPRRGGVRPRQRRGPLVATGR</sequence>
<gene>
    <name evidence="5" type="ORF">ACFQQG_11560</name>
</gene>
<evidence type="ECO:0000259" key="4">
    <source>
        <dbReference type="Pfam" id="PF02872"/>
    </source>
</evidence>
<keyword evidence="1" id="KW-0732">Signal</keyword>
<proteinExistence type="predicted"/>
<dbReference type="SUPFAM" id="SSF56300">
    <property type="entry name" value="Metallo-dependent phosphatases"/>
    <property type="match status" value="1"/>
</dbReference>
<name>A0ABD5W542_9EURY</name>
<keyword evidence="6" id="KW-1185">Reference proteome</keyword>
<dbReference type="Pfam" id="PF02872">
    <property type="entry name" value="5_nucleotid_C"/>
    <property type="match status" value="1"/>
</dbReference>
<dbReference type="SUPFAM" id="SSF55816">
    <property type="entry name" value="5'-nucleotidase (syn. UDP-sugar hydrolase), C-terminal domain"/>
    <property type="match status" value="1"/>
</dbReference>
<protein>
    <submittedName>
        <fullName evidence="5">Bifunctional metallophosphatase/5'-nucleotidase</fullName>
    </submittedName>
</protein>
<feature type="compositionally biased region" description="Basic residues" evidence="2">
    <location>
        <begin position="349"/>
        <end position="364"/>
    </location>
</feature>
<dbReference type="PANTHER" id="PTHR11575:SF24">
    <property type="entry name" value="5'-NUCLEOTIDASE"/>
    <property type="match status" value="1"/>
</dbReference>
<feature type="domain" description="Calcineurin-like phosphoesterase" evidence="3">
    <location>
        <begin position="5"/>
        <end position="198"/>
    </location>
</feature>
<reference evidence="5 6" key="1">
    <citation type="journal article" date="2019" name="Int. J. Syst. Evol. Microbiol.">
        <title>The Global Catalogue of Microorganisms (GCM) 10K type strain sequencing project: providing services to taxonomists for standard genome sequencing and annotation.</title>
        <authorList>
            <consortium name="The Broad Institute Genomics Platform"/>
            <consortium name="The Broad Institute Genome Sequencing Center for Infectious Disease"/>
            <person name="Wu L."/>
            <person name="Ma J."/>
        </authorList>
    </citation>
    <scope>NUCLEOTIDE SEQUENCE [LARGE SCALE GENOMIC DNA]</scope>
    <source>
        <strain evidence="5 6">JCM 30072</strain>
    </source>
</reference>
<evidence type="ECO:0000256" key="1">
    <source>
        <dbReference type="ARBA" id="ARBA00022729"/>
    </source>
</evidence>
<dbReference type="RefSeq" id="WP_382185619.1">
    <property type="nucleotide sequence ID" value="NZ_JBHSZI010000001.1"/>
</dbReference>
<dbReference type="Gene3D" id="3.90.780.10">
    <property type="entry name" value="5'-Nucleotidase, C-terminal domain"/>
    <property type="match status" value="1"/>
</dbReference>
<feature type="region of interest" description="Disordered" evidence="2">
    <location>
        <begin position="323"/>
        <end position="372"/>
    </location>
</feature>
<evidence type="ECO:0000259" key="3">
    <source>
        <dbReference type="Pfam" id="PF00149"/>
    </source>
</evidence>
<dbReference type="InterPro" id="IPR006179">
    <property type="entry name" value="5_nucleotidase/apyrase"/>
</dbReference>
<evidence type="ECO:0000313" key="5">
    <source>
        <dbReference type="EMBL" id="MFC7058695.1"/>
    </source>
</evidence>
<dbReference type="Pfam" id="PF00149">
    <property type="entry name" value="Metallophos"/>
    <property type="match status" value="1"/>
</dbReference>
<dbReference type="InterPro" id="IPR029052">
    <property type="entry name" value="Metallo-depent_PP-like"/>
</dbReference>
<dbReference type="Proteomes" id="UP001596445">
    <property type="component" value="Unassembled WGS sequence"/>
</dbReference>
<dbReference type="InterPro" id="IPR036907">
    <property type="entry name" value="5'-Nucleotdase_C_sf"/>
</dbReference>
<dbReference type="PANTHER" id="PTHR11575">
    <property type="entry name" value="5'-NUCLEOTIDASE-RELATED"/>
    <property type="match status" value="1"/>
</dbReference>
<dbReference type="AlphaFoldDB" id="A0ABD5W542"/>